<dbReference type="Pfam" id="PF07690">
    <property type="entry name" value="MFS_1"/>
    <property type="match status" value="1"/>
</dbReference>
<feature type="transmembrane region" description="Helical" evidence="6">
    <location>
        <begin position="380"/>
        <end position="400"/>
    </location>
</feature>
<keyword evidence="2" id="KW-1003">Cell membrane</keyword>
<proteinExistence type="predicted"/>
<gene>
    <name evidence="7" type="primary">fucP</name>
    <name evidence="7" type="ORF">ABC974_06040</name>
</gene>
<feature type="transmembrane region" description="Helical" evidence="6">
    <location>
        <begin position="162"/>
        <end position="182"/>
    </location>
</feature>
<feature type="transmembrane region" description="Helical" evidence="6">
    <location>
        <begin position="291"/>
        <end position="310"/>
    </location>
</feature>
<name>A0ABU9Y042_9SPHN</name>
<feature type="transmembrane region" description="Helical" evidence="6">
    <location>
        <begin position="93"/>
        <end position="112"/>
    </location>
</feature>
<dbReference type="EMBL" id="JBDIME010000003">
    <property type="protein sequence ID" value="MEN2789178.1"/>
    <property type="molecule type" value="Genomic_DNA"/>
</dbReference>
<dbReference type="InterPro" id="IPR050375">
    <property type="entry name" value="MFS_TsgA-like"/>
</dbReference>
<dbReference type="RefSeq" id="WP_343891833.1">
    <property type="nucleotide sequence ID" value="NZ_BAAAEH010000047.1"/>
</dbReference>
<feature type="transmembrane region" description="Helical" evidence="6">
    <location>
        <begin position="118"/>
        <end position="142"/>
    </location>
</feature>
<feature type="transmembrane region" description="Helical" evidence="6">
    <location>
        <begin position="255"/>
        <end position="276"/>
    </location>
</feature>
<evidence type="ECO:0000256" key="6">
    <source>
        <dbReference type="SAM" id="Phobius"/>
    </source>
</evidence>
<dbReference type="InterPro" id="IPR011701">
    <property type="entry name" value="MFS"/>
</dbReference>
<feature type="transmembrane region" description="Helical" evidence="6">
    <location>
        <begin position="27"/>
        <end position="45"/>
    </location>
</feature>
<evidence type="ECO:0000256" key="5">
    <source>
        <dbReference type="ARBA" id="ARBA00023136"/>
    </source>
</evidence>
<comment type="caution">
    <text evidence="7">The sequence shown here is derived from an EMBL/GenBank/DDBJ whole genome shotgun (WGS) entry which is preliminary data.</text>
</comment>
<evidence type="ECO:0000256" key="2">
    <source>
        <dbReference type="ARBA" id="ARBA00022475"/>
    </source>
</evidence>
<evidence type="ECO:0000256" key="3">
    <source>
        <dbReference type="ARBA" id="ARBA00022692"/>
    </source>
</evidence>
<keyword evidence="5 6" id="KW-0472">Membrane</keyword>
<feature type="transmembrane region" description="Helical" evidence="6">
    <location>
        <begin position="65"/>
        <end position="86"/>
    </location>
</feature>
<protein>
    <submittedName>
        <fullName evidence="7">L-fucose:H+ symporter permease</fullName>
    </submittedName>
</protein>
<feature type="transmembrane region" description="Helical" evidence="6">
    <location>
        <begin position="210"/>
        <end position="229"/>
    </location>
</feature>
<evidence type="ECO:0000313" key="7">
    <source>
        <dbReference type="EMBL" id="MEN2789178.1"/>
    </source>
</evidence>
<dbReference type="PANTHER" id="PTHR43702:SF11">
    <property type="entry name" value="L-FUCOSE-PROTON SYMPORTER"/>
    <property type="match status" value="1"/>
</dbReference>
<evidence type="ECO:0000313" key="8">
    <source>
        <dbReference type="Proteomes" id="UP001419910"/>
    </source>
</evidence>
<feature type="transmembrane region" description="Helical" evidence="6">
    <location>
        <begin position="346"/>
        <end position="368"/>
    </location>
</feature>
<dbReference type="NCBIfam" id="TIGR00885">
    <property type="entry name" value="fucP"/>
    <property type="match status" value="1"/>
</dbReference>
<feature type="transmembrane region" description="Helical" evidence="6">
    <location>
        <begin position="406"/>
        <end position="424"/>
    </location>
</feature>
<dbReference type="InterPro" id="IPR036259">
    <property type="entry name" value="MFS_trans_sf"/>
</dbReference>
<dbReference type="InterPro" id="IPR005275">
    <property type="entry name" value="Lfuc_symporter_FucP"/>
</dbReference>
<dbReference type="SUPFAM" id="SSF103473">
    <property type="entry name" value="MFS general substrate transporter"/>
    <property type="match status" value="1"/>
</dbReference>
<keyword evidence="3 6" id="KW-0812">Transmembrane</keyword>
<sequence>MAATVNQAAPAGAGEAGQGFIASPYRWGFALVVSLFFLWALANNFNDILIRQFQKSLGLNRAQAGFIQFVFYIGYFVVAIPAGLLMRRWGYKAGILVGLGLYATGALLFYPASLMLNFGMFLFALFVIAAGAACLETTANAYTGAFGDPATAVQRLNLAQAFNGLGGFMAPIIGGLLIFSGVEHSATTLRSMTAADLAAYRASEAGTVQLPYMLLAVAAIAVATAAALARMPEGRSETDAPLRAQVAGLIRHRPLIGAVIAQFFYVGAQVGIWSFFIDFVKDVTPQVSERHAAFLLSTSLVLFMIGRFTGTALMSRIRPARLLGAYAAANILLCAVAATGSGWPALGALMLTSFFMSIMFPTIFALGVEGLDSTRPLGSSCIIMAIIGGAVFPPLMGLIAVRMGGVPIALLLPLACFVVIAGYARLVRRAEAIRPDGPAYPKSS</sequence>
<evidence type="ECO:0000256" key="1">
    <source>
        <dbReference type="ARBA" id="ARBA00004429"/>
    </source>
</evidence>
<organism evidence="7 8">
    <name type="scientific">Sphingomonas oligophenolica</name>
    <dbReference type="NCBI Taxonomy" id="301154"/>
    <lineage>
        <taxon>Bacteria</taxon>
        <taxon>Pseudomonadati</taxon>
        <taxon>Pseudomonadota</taxon>
        <taxon>Alphaproteobacteria</taxon>
        <taxon>Sphingomonadales</taxon>
        <taxon>Sphingomonadaceae</taxon>
        <taxon>Sphingomonas</taxon>
    </lineage>
</organism>
<reference evidence="7 8" key="1">
    <citation type="submission" date="2024-05" db="EMBL/GenBank/DDBJ databases">
        <authorList>
            <person name="Liu Q."/>
            <person name="Xin Y.-H."/>
        </authorList>
    </citation>
    <scope>NUCLEOTIDE SEQUENCE [LARGE SCALE GENOMIC DNA]</scope>
    <source>
        <strain evidence="7 8">CGMCC 1.10181</strain>
    </source>
</reference>
<comment type="subcellular location">
    <subcellularLocation>
        <location evidence="1">Cell inner membrane</location>
        <topology evidence="1">Multi-pass membrane protein</topology>
    </subcellularLocation>
</comment>
<dbReference type="Proteomes" id="UP001419910">
    <property type="component" value="Unassembled WGS sequence"/>
</dbReference>
<dbReference type="PANTHER" id="PTHR43702">
    <property type="entry name" value="L-FUCOSE-PROTON SYMPORTER"/>
    <property type="match status" value="1"/>
</dbReference>
<evidence type="ECO:0000256" key="4">
    <source>
        <dbReference type="ARBA" id="ARBA00022989"/>
    </source>
</evidence>
<keyword evidence="4 6" id="KW-1133">Transmembrane helix</keyword>
<keyword evidence="8" id="KW-1185">Reference proteome</keyword>
<feature type="transmembrane region" description="Helical" evidence="6">
    <location>
        <begin position="322"/>
        <end position="340"/>
    </location>
</feature>
<dbReference type="Gene3D" id="1.20.1250.20">
    <property type="entry name" value="MFS general substrate transporter like domains"/>
    <property type="match status" value="2"/>
</dbReference>
<accession>A0ABU9Y042</accession>
<dbReference type="CDD" id="cd17394">
    <property type="entry name" value="MFS_FucP_like"/>
    <property type="match status" value="1"/>
</dbReference>